<evidence type="ECO:0000313" key="2">
    <source>
        <dbReference type="Proteomes" id="UP001595840"/>
    </source>
</evidence>
<organism evidence="1 2">
    <name type="scientific">Simiduia curdlanivorans</name>
    <dbReference type="NCBI Taxonomy" id="1492769"/>
    <lineage>
        <taxon>Bacteria</taxon>
        <taxon>Pseudomonadati</taxon>
        <taxon>Pseudomonadota</taxon>
        <taxon>Gammaproteobacteria</taxon>
        <taxon>Cellvibrionales</taxon>
        <taxon>Cellvibrionaceae</taxon>
        <taxon>Simiduia</taxon>
    </lineage>
</organism>
<comment type="caution">
    <text evidence="1">The sequence shown here is derived from an EMBL/GenBank/DDBJ whole genome shotgun (WGS) entry which is preliminary data.</text>
</comment>
<protein>
    <recommendedName>
        <fullName evidence="3">Anti-sigma factor</fullName>
    </recommendedName>
</protein>
<sequence length="258" mass="27908">MNINDETLSAFLDAELPEAEMNTIRERIAEDESLANRLAELAAVDSQLQACYQRIDEQPMPAAITEMIAASAQQQAQKQEQSTPKTSAKIFQFPRFAPQHLAMAASVALAIGIAMNHWLAPGPSADANWQELAQALDTLPSGETRQLKTGADLTTKVSFTNGDGQWCRQYQASNQTDITQGIACRNNQGWQSVAALTVANTETASGQAYQTASNDKAIVALVDAMAVGSFLNRRQEAKAIAEGWANNNLIQQQPATDK</sequence>
<evidence type="ECO:0008006" key="3">
    <source>
        <dbReference type="Google" id="ProtNLM"/>
    </source>
</evidence>
<evidence type="ECO:0000313" key="1">
    <source>
        <dbReference type="EMBL" id="MFC4361667.1"/>
    </source>
</evidence>
<accession>A0ABV8V3K6</accession>
<name>A0ABV8V3K6_9GAMM</name>
<gene>
    <name evidence="1" type="ORF">ACFOX3_05090</name>
</gene>
<dbReference type="Proteomes" id="UP001595840">
    <property type="component" value="Unassembled WGS sequence"/>
</dbReference>
<keyword evidence="2" id="KW-1185">Reference proteome</keyword>
<proteinExistence type="predicted"/>
<dbReference type="RefSeq" id="WP_290259391.1">
    <property type="nucleotide sequence ID" value="NZ_JAUFQG010000004.1"/>
</dbReference>
<dbReference type="EMBL" id="JBHSCX010000003">
    <property type="protein sequence ID" value="MFC4361667.1"/>
    <property type="molecule type" value="Genomic_DNA"/>
</dbReference>
<reference evidence="2" key="1">
    <citation type="journal article" date="2019" name="Int. J. Syst. Evol. Microbiol.">
        <title>The Global Catalogue of Microorganisms (GCM) 10K type strain sequencing project: providing services to taxonomists for standard genome sequencing and annotation.</title>
        <authorList>
            <consortium name="The Broad Institute Genomics Platform"/>
            <consortium name="The Broad Institute Genome Sequencing Center for Infectious Disease"/>
            <person name="Wu L."/>
            <person name="Ma J."/>
        </authorList>
    </citation>
    <scope>NUCLEOTIDE SEQUENCE [LARGE SCALE GENOMIC DNA]</scope>
    <source>
        <strain evidence="2">CECT 8570</strain>
    </source>
</reference>